<name>A0A8S1CFS4_9INSE</name>
<evidence type="ECO:0000256" key="10">
    <source>
        <dbReference type="PROSITE-ProRule" id="PRU00175"/>
    </source>
</evidence>
<feature type="compositionally biased region" description="Pro residues" evidence="12">
    <location>
        <begin position="274"/>
        <end position="283"/>
    </location>
</feature>
<keyword evidence="5 11" id="KW-0479">Metal-binding</keyword>
<dbReference type="GO" id="GO:0061630">
    <property type="term" value="F:ubiquitin protein ligase activity"/>
    <property type="evidence" value="ECO:0007669"/>
    <property type="project" value="UniProtKB-UniRule"/>
</dbReference>
<feature type="compositionally biased region" description="Polar residues" evidence="12">
    <location>
        <begin position="319"/>
        <end position="330"/>
    </location>
</feature>
<feature type="compositionally biased region" description="Low complexity" evidence="12">
    <location>
        <begin position="194"/>
        <end position="224"/>
    </location>
</feature>
<evidence type="ECO:0000313" key="16">
    <source>
        <dbReference type="Proteomes" id="UP000494165"/>
    </source>
</evidence>
<feature type="domain" description="WWE" evidence="14">
    <location>
        <begin position="1"/>
        <end position="75"/>
    </location>
</feature>
<proteinExistence type="inferred from homology"/>
<dbReference type="AlphaFoldDB" id="A0A8S1CFS4"/>
<dbReference type="InterPro" id="IPR001841">
    <property type="entry name" value="Znf_RING"/>
</dbReference>
<dbReference type="InterPro" id="IPR039396">
    <property type="entry name" value="Deltex_C"/>
</dbReference>
<evidence type="ECO:0000259" key="13">
    <source>
        <dbReference type="PROSITE" id="PS50089"/>
    </source>
</evidence>
<dbReference type="GO" id="GO:0005737">
    <property type="term" value="C:cytoplasm"/>
    <property type="evidence" value="ECO:0007669"/>
    <property type="project" value="UniProtKB-SubCell"/>
</dbReference>
<keyword evidence="11" id="KW-0963">Cytoplasm</keyword>
<evidence type="ECO:0000256" key="1">
    <source>
        <dbReference type="ARBA" id="ARBA00000900"/>
    </source>
</evidence>
<evidence type="ECO:0000256" key="6">
    <source>
        <dbReference type="ARBA" id="ARBA00022737"/>
    </source>
</evidence>
<keyword evidence="7 10" id="KW-0863">Zinc-finger</keyword>
<evidence type="ECO:0000256" key="12">
    <source>
        <dbReference type="SAM" id="MobiDB-lite"/>
    </source>
</evidence>
<dbReference type="Pfam" id="PF18102">
    <property type="entry name" value="DTC"/>
    <property type="match status" value="1"/>
</dbReference>
<evidence type="ECO:0000256" key="5">
    <source>
        <dbReference type="ARBA" id="ARBA00022723"/>
    </source>
</evidence>
<dbReference type="Proteomes" id="UP000494165">
    <property type="component" value="Unassembled WGS sequence"/>
</dbReference>
<protein>
    <recommendedName>
        <fullName evidence="11">E3 ubiquitin-protein ligase</fullName>
        <ecNumber evidence="11">2.3.2.27</ecNumber>
    </recommendedName>
</protein>
<keyword evidence="6" id="KW-0677">Repeat</keyword>
<feature type="compositionally biased region" description="Low complexity" evidence="12">
    <location>
        <begin position="246"/>
        <end position="273"/>
    </location>
</feature>
<dbReference type="InterPro" id="IPR039398">
    <property type="entry name" value="Deltex_fam"/>
</dbReference>
<dbReference type="EC" id="2.3.2.27" evidence="11"/>
<dbReference type="GO" id="GO:0016567">
    <property type="term" value="P:protein ubiquitination"/>
    <property type="evidence" value="ECO:0007669"/>
    <property type="project" value="UniProtKB-UniRule"/>
</dbReference>
<evidence type="ECO:0000256" key="8">
    <source>
        <dbReference type="ARBA" id="ARBA00022833"/>
    </source>
</evidence>
<evidence type="ECO:0000256" key="4">
    <source>
        <dbReference type="ARBA" id="ARBA00022679"/>
    </source>
</evidence>
<dbReference type="GO" id="GO:0008270">
    <property type="term" value="F:zinc ion binding"/>
    <property type="evidence" value="ECO:0007669"/>
    <property type="project" value="UniProtKB-KW"/>
</dbReference>
<feature type="domain" description="WWE" evidence="14">
    <location>
        <begin position="76"/>
        <end position="154"/>
    </location>
</feature>
<dbReference type="SMART" id="SM00184">
    <property type="entry name" value="RING"/>
    <property type="match status" value="1"/>
</dbReference>
<evidence type="ECO:0000259" key="14">
    <source>
        <dbReference type="PROSITE" id="PS50918"/>
    </source>
</evidence>
<comment type="pathway">
    <text evidence="2 11">Protein modification; protein ubiquitination.</text>
</comment>
<evidence type="ECO:0000256" key="9">
    <source>
        <dbReference type="ARBA" id="ARBA00022976"/>
    </source>
</evidence>
<dbReference type="CDD" id="cd09633">
    <property type="entry name" value="Deltex_C"/>
    <property type="match status" value="1"/>
</dbReference>
<reference evidence="15 16" key="1">
    <citation type="submission" date="2020-04" db="EMBL/GenBank/DDBJ databases">
        <authorList>
            <person name="Alioto T."/>
            <person name="Alioto T."/>
            <person name="Gomez Garrido J."/>
        </authorList>
    </citation>
    <scope>NUCLEOTIDE SEQUENCE [LARGE SCALE GENOMIC DNA]</scope>
</reference>
<keyword evidence="9" id="KW-0914">Notch signaling pathway</keyword>
<dbReference type="Gene3D" id="3.30.40.10">
    <property type="entry name" value="Zinc/RING finger domain, C3HC4 (zinc finger)"/>
    <property type="match status" value="1"/>
</dbReference>
<dbReference type="Gene3D" id="3.30.390.130">
    <property type="match status" value="1"/>
</dbReference>
<dbReference type="PROSITE" id="PS50089">
    <property type="entry name" value="ZF_RING_2"/>
    <property type="match status" value="1"/>
</dbReference>
<dbReference type="Gene3D" id="3.30.720.50">
    <property type="match status" value="2"/>
</dbReference>
<comment type="caution">
    <text evidence="15">The sequence shown here is derived from an EMBL/GenBank/DDBJ whole genome shotgun (WGS) entry which is preliminary data.</text>
</comment>
<dbReference type="SUPFAM" id="SSF117839">
    <property type="entry name" value="WWE domain"/>
    <property type="match status" value="2"/>
</dbReference>
<feature type="region of interest" description="Disordered" evidence="12">
    <location>
        <begin position="302"/>
        <end position="342"/>
    </location>
</feature>
<evidence type="ECO:0000256" key="7">
    <source>
        <dbReference type="ARBA" id="ARBA00022771"/>
    </source>
</evidence>
<dbReference type="InterPro" id="IPR018123">
    <property type="entry name" value="WWE-dom_subgr"/>
</dbReference>
<sequence>MALNAAVVVWEWENRNLRWRPYSPEVTQHLERAHNKKLTRVILRDADPMLDKFFVNLTDKLQCSEGSSMPHRVRRSLFMSNSLAGKGAKWEWEGDGTDWYIYDMDVQCAIEEAWAKGISHINIGKIYPCYPYTINFDKFTQVRNDTGFQRKVKRVQQPSYPMTKVTVEEMHQIVQNHQYITTGVRQTKCPNSKSHAIAGASSSRSSSNASSGAVKKSSTKSSSKSSKKSSKSDGSDKTTMVKKMTSLFSSGSSKSSASSSSNSSSASVVQQLPVQPPLPPLPPRSGSLVSCISSMDASMDSVLDADSSSTKSGRRHSIDTVSTYLSQESGEPTAGSRRPIDSDDEVFQGVSHYYMPRRQRNFPAILGVDESVSKHLKCTFSTVDGQCPVCLMDLSDNSDSEGVVILCLCQHALHLSCLQALIQNQSAHSKGKYLQCPLCMMIYGQKVGNQPLGGSMIWKQIHPSLPGHQGVSTIQITYNFQGGTQGPEHPSPGKPFYAVGFPRICYIPATDLGWKVLALLRIAFDRRLIFTVGRSTTTGREDVIVWNDIHHKTELRQQVHGYPDPNYLKNTLLELAAHGIYESDLP</sequence>
<dbReference type="InterPro" id="IPR013083">
    <property type="entry name" value="Znf_RING/FYVE/PHD"/>
</dbReference>
<dbReference type="OrthoDB" id="2449614at2759"/>
<keyword evidence="16" id="KW-1185">Reference proteome</keyword>
<evidence type="ECO:0000256" key="11">
    <source>
        <dbReference type="RuleBase" id="RU367105"/>
    </source>
</evidence>
<keyword evidence="8 11" id="KW-0862">Zinc</keyword>
<evidence type="ECO:0000313" key="15">
    <source>
        <dbReference type="EMBL" id="CAB3366918.1"/>
    </source>
</evidence>
<dbReference type="PROSITE" id="PS50918">
    <property type="entry name" value="WWE"/>
    <property type="match status" value="2"/>
</dbReference>
<organism evidence="15 16">
    <name type="scientific">Cloeon dipterum</name>
    <dbReference type="NCBI Taxonomy" id="197152"/>
    <lineage>
        <taxon>Eukaryota</taxon>
        <taxon>Metazoa</taxon>
        <taxon>Ecdysozoa</taxon>
        <taxon>Arthropoda</taxon>
        <taxon>Hexapoda</taxon>
        <taxon>Insecta</taxon>
        <taxon>Pterygota</taxon>
        <taxon>Palaeoptera</taxon>
        <taxon>Ephemeroptera</taxon>
        <taxon>Pisciforma</taxon>
        <taxon>Baetidae</taxon>
        <taxon>Cloeon</taxon>
    </lineage>
</organism>
<comment type="subcellular location">
    <subcellularLocation>
        <location evidence="11">Cytoplasm</location>
    </subcellularLocation>
</comment>
<dbReference type="PANTHER" id="PTHR12622">
    <property type="entry name" value="DELTEX-RELATED"/>
    <property type="match status" value="1"/>
</dbReference>
<comment type="similarity">
    <text evidence="3 11">Belongs to the Deltex family.</text>
</comment>
<dbReference type="InterPro" id="IPR039399">
    <property type="entry name" value="Deltex_C_sf"/>
</dbReference>
<accession>A0A8S1CFS4</accession>
<dbReference type="EMBL" id="CADEPI010000027">
    <property type="protein sequence ID" value="CAB3366918.1"/>
    <property type="molecule type" value="Genomic_DNA"/>
</dbReference>
<gene>
    <name evidence="15" type="ORF">CLODIP_2_CD13351</name>
</gene>
<evidence type="ECO:0000256" key="3">
    <source>
        <dbReference type="ARBA" id="ARBA00009413"/>
    </source>
</evidence>
<dbReference type="Pfam" id="PF02825">
    <property type="entry name" value="WWE"/>
    <property type="match status" value="2"/>
</dbReference>
<feature type="domain" description="RING-type" evidence="13">
    <location>
        <begin position="387"/>
        <end position="439"/>
    </location>
</feature>
<comment type="catalytic activity">
    <reaction evidence="1 11">
        <text>S-ubiquitinyl-[E2 ubiquitin-conjugating enzyme]-L-cysteine + [acceptor protein]-L-lysine = [E2 ubiquitin-conjugating enzyme]-L-cysteine + N(6)-ubiquitinyl-[acceptor protein]-L-lysine.</text>
        <dbReference type="EC" id="2.3.2.27"/>
    </reaction>
</comment>
<dbReference type="InterPro" id="IPR004170">
    <property type="entry name" value="WWE_dom"/>
</dbReference>
<evidence type="ECO:0000256" key="2">
    <source>
        <dbReference type="ARBA" id="ARBA00004906"/>
    </source>
</evidence>
<feature type="region of interest" description="Disordered" evidence="12">
    <location>
        <begin position="185"/>
        <end position="289"/>
    </location>
</feature>
<dbReference type="SUPFAM" id="SSF57850">
    <property type="entry name" value="RING/U-box"/>
    <property type="match status" value="1"/>
</dbReference>
<dbReference type="SMART" id="SM00678">
    <property type="entry name" value="WWE"/>
    <property type="match status" value="2"/>
</dbReference>
<dbReference type="GO" id="GO:0007219">
    <property type="term" value="P:Notch signaling pathway"/>
    <property type="evidence" value="ECO:0007669"/>
    <property type="project" value="UniProtKB-KW"/>
</dbReference>
<dbReference type="InterPro" id="IPR037197">
    <property type="entry name" value="WWE_dom_sf"/>
</dbReference>
<keyword evidence="4 11" id="KW-0808">Transferase</keyword>